<feature type="coiled-coil region" evidence="1">
    <location>
        <begin position="28"/>
        <end position="55"/>
    </location>
</feature>
<evidence type="ECO:0000256" key="2">
    <source>
        <dbReference type="SAM" id="MobiDB-lite"/>
    </source>
</evidence>
<keyword evidence="1" id="KW-0175">Coiled coil</keyword>
<evidence type="ECO:0000313" key="4">
    <source>
        <dbReference type="Proteomes" id="UP000320421"/>
    </source>
</evidence>
<gene>
    <name evidence="3" type="ORF">HG66A1_27090</name>
</gene>
<organism evidence="3 4">
    <name type="scientific">Gimesia chilikensis</name>
    <dbReference type="NCBI Taxonomy" id="2605989"/>
    <lineage>
        <taxon>Bacteria</taxon>
        <taxon>Pseudomonadati</taxon>
        <taxon>Planctomycetota</taxon>
        <taxon>Planctomycetia</taxon>
        <taxon>Planctomycetales</taxon>
        <taxon>Planctomycetaceae</taxon>
        <taxon>Gimesia</taxon>
    </lineage>
</organism>
<dbReference type="Proteomes" id="UP000320421">
    <property type="component" value="Chromosome"/>
</dbReference>
<evidence type="ECO:0000313" key="3">
    <source>
        <dbReference type="EMBL" id="QDT20918.1"/>
    </source>
</evidence>
<dbReference type="RefSeq" id="WP_145184410.1">
    <property type="nucleotide sequence ID" value="NZ_CP036266.1"/>
</dbReference>
<sequence length="125" mass="14267">MKRWSVPLLIVLVVVSLVSNSLWSAPEAESEQDKVQALLKRIEQLEQRVEQLEGTRPQTIMPTYPQVQLRDLQQNVTPPATIPPGWKEQQINGMKYYIVPLQSSQVESDIKSVAPRLPRKADPIR</sequence>
<name>A0A517PNJ8_9PLAN</name>
<protein>
    <submittedName>
        <fullName evidence="3">Uncharacterized protein</fullName>
    </submittedName>
</protein>
<keyword evidence="4" id="KW-1185">Reference proteome</keyword>
<reference evidence="3 4" key="1">
    <citation type="submission" date="2019-02" db="EMBL/GenBank/DDBJ databases">
        <title>Deep-cultivation of Planctomycetes and their phenomic and genomic characterization uncovers novel biology.</title>
        <authorList>
            <person name="Wiegand S."/>
            <person name="Jogler M."/>
            <person name="Boedeker C."/>
            <person name="Pinto D."/>
            <person name="Vollmers J."/>
            <person name="Rivas-Marin E."/>
            <person name="Kohn T."/>
            <person name="Peeters S.H."/>
            <person name="Heuer A."/>
            <person name="Rast P."/>
            <person name="Oberbeckmann S."/>
            <person name="Bunk B."/>
            <person name="Jeske O."/>
            <person name="Meyerdierks A."/>
            <person name="Storesund J.E."/>
            <person name="Kallscheuer N."/>
            <person name="Luecker S."/>
            <person name="Lage O.M."/>
            <person name="Pohl T."/>
            <person name="Merkel B.J."/>
            <person name="Hornburger P."/>
            <person name="Mueller R.-W."/>
            <person name="Bruemmer F."/>
            <person name="Labrenz M."/>
            <person name="Spormann A.M."/>
            <person name="Op den Camp H."/>
            <person name="Overmann J."/>
            <person name="Amann R."/>
            <person name="Jetten M.S.M."/>
            <person name="Mascher T."/>
            <person name="Medema M.H."/>
            <person name="Devos D.P."/>
            <person name="Kaster A.-K."/>
            <person name="Ovreas L."/>
            <person name="Rohde M."/>
            <person name="Galperin M.Y."/>
            <person name="Jogler C."/>
        </authorList>
    </citation>
    <scope>NUCLEOTIDE SEQUENCE [LARGE SCALE GENOMIC DNA]</scope>
    <source>
        <strain evidence="3 4">HG66A1</strain>
    </source>
</reference>
<evidence type="ECO:0000256" key="1">
    <source>
        <dbReference type="SAM" id="Coils"/>
    </source>
</evidence>
<dbReference type="AlphaFoldDB" id="A0A517PNJ8"/>
<feature type="region of interest" description="Disordered" evidence="2">
    <location>
        <begin position="106"/>
        <end position="125"/>
    </location>
</feature>
<proteinExistence type="predicted"/>
<accession>A0A517PNJ8</accession>
<dbReference type="EMBL" id="CP036266">
    <property type="protein sequence ID" value="QDT20918.1"/>
    <property type="molecule type" value="Genomic_DNA"/>
</dbReference>
<dbReference type="OrthoDB" id="283874at2"/>